<dbReference type="Gene3D" id="3.40.50.2300">
    <property type="match status" value="2"/>
</dbReference>
<organism evidence="6 7">
    <name type="scientific">Actinospica durhamensis</name>
    <dbReference type="NCBI Taxonomy" id="1508375"/>
    <lineage>
        <taxon>Bacteria</taxon>
        <taxon>Bacillati</taxon>
        <taxon>Actinomycetota</taxon>
        <taxon>Actinomycetes</taxon>
        <taxon>Catenulisporales</taxon>
        <taxon>Actinospicaceae</taxon>
        <taxon>Actinospica</taxon>
    </lineage>
</organism>
<dbReference type="InterPro" id="IPR028082">
    <property type="entry name" value="Peripla_BP_I"/>
</dbReference>
<dbReference type="Pfam" id="PF00532">
    <property type="entry name" value="Peripla_BP_1"/>
    <property type="match status" value="1"/>
</dbReference>
<keyword evidence="4" id="KW-0804">Transcription</keyword>
<keyword evidence="7" id="KW-1185">Reference proteome</keyword>
<dbReference type="PRINTS" id="PR00035">
    <property type="entry name" value="HTHGNTR"/>
</dbReference>
<gene>
    <name evidence="6" type="ORF">KDL01_07505</name>
</gene>
<dbReference type="RefSeq" id="WP_212527626.1">
    <property type="nucleotide sequence ID" value="NZ_JAGSOG010000022.1"/>
</dbReference>
<accession>A0A941ESL5</accession>
<evidence type="ECO:0000256" key="3">
    <source>
        <dbReference type="ARBA" id="ARBA00023125"/>
    </source>
</evidence>
<dbReference type="AlphaFoldDB" id="A0A941ESL5"/>
<dbReference type="Proteomes" id="UP000675781">
    <property type="component" value="Unassembled WGS sequence"/>
</dbReference>
<dbReference type="InterPro" id="IPR001761">
    <property type="entry name" value="Peripla_BP/Lac1_sug-bd_dom"/>
</dbReference>
<reference evidence="6" key="1">
    <citation type="submission" date="2021-04" db="EMBL/GenBank/DDBJ databases">
        <title>Genome based classification of Actinospica acidithermotolerans sp. nov., an actinobacterium isolated from an Indonesian hot spring.</title>
        <authorList>
            <person name="Kusuma A.B."/>
            <person name="Putra K.E."/>
            <person name="Nafisah S."/>
            <person name="Loh J."/>
            <person name="Nouioui I."/>
            <person name="Goodfellow M."/>
        </authorList>
    </citation>
    <scope>NUCLEOTIDE SEQUENCE</scope>
    <source>
        <strain evidence="6">CSCA 57</strain>
    </source>
</reference>
<evidence type="ECO:0000256" key="1">
    <source>
        <dbReference type="ARBA" id="ARBA00022491"/>
    </source>
</evidence>
<dbReference type="InterPro" id="IPR036388">
    <property type="entry name" value="WH-like_DNA-bd_sf"/>
</dbReference>
<dbReference type="CDD" id="cd07377">
    <property type="entry name" value="WHTH_GntR"/>
    <property type="match status" value="1"/>
</dbReference>
<evidence type="ECO:0000256" key="2">
    <source>
        <dbReference type="ARBA" id="ARBA00023015"/>
    </source>
</evidence>
<dbReference type="PANTHER" id="PTHR30146:SF95">
    <property type="entry name" value="RIBOSE OPERON REPRESSOR"/>
    <property type="match status" value="1"/>
</dbReference>
<evidence type="ECO:0000259" key="5">
    <source>
        <dbReference type="PROSITE" id="PS50949"/>
    </source>
</evidence>
<evidence type="ECO:0000313" key="7">
    <source>
        <dbReference type="Proteomes" id="UP000675781"/>
    </source>
</evidence>
<dbReference type="Pfam" id="PF00392">
    <property type="entry name" value="GntR"/>
    <property type="match status" value="1"/>
</dbReference>
<evidence type="ECO:0000256" key="4">
    <source>
        <dbReference type="ARBA" id="ARBA00023163"/>
    </source>
</evidence>
<evidence type="ECO:0000313" key="6">
    <source>
        <dbReference type="EMBL" id="MBR7833104.1"/>
    </source>
</evidence>
<keyword evidence="3" id="KW-0238">DNA-binding</keyword>
<feature type="domain" description="HTH gntR-type" evidence="5">
    <location>
        <begin position="4"/>
        <end position="72"/>
    </location>
</feature>
<protein>
    <submittedName>
        <fullName evidence="6">GntR family transcriptional regulator</fullName>
    </submittedName>
</protein>
<dbReference type="PROSITE" id="PS50949">
    <property type="entry name" value="HTH_GNTR"/>
    <property type="match status" value="1"/>
</dbReference>
<dbReference type="SUPFAM" id="SSF46785">
    <property type="entry name" value="Winged helix' DNA-binding domain"/>
    <property type="match status" value="1"/>
</dbReference>
<name>A0A941ESL5_9ACTN</name>
<dbReference type="Gene3D" id="1.10.10.10">
    <property type="entry name" value="Winged helix-like DNA-binding domain superfamily/Winged helix DNA-binding domain"/>
    <property type="match status" value="1"/>
</dbReference>
<dbReference type="CDD" id="cd06267">
    <property type="entry name" value="PBP1_LacI_sugar_binding-like"/>
    <property type="match status" value="1"/>
</dbReference>
<proteinExistence type="predicted"/>
<keyword evidence="2" id="KW-0805">Transcription regulation</keyword>
<dbReference type="InterPro" id="IPR036390">
    <property type="entry name" value="WH_DNA-bd_sf"/>
</dbReference>
<dbReference type="InterPro" id="IPR000524">
    <property type="entry name" value="Tscrpt_reg_HTH_GntR"/>
</dbReference>
<dbReference type="EMBL" id="JAGSOG010000022">
    <property type="protein sequence ID" value="MBR7833104.1"/>
    <property type="molecule type" value="Genomic_DNA"/>
</dbReference>
<dbReference type="GO" id="GO:0003700">
    <property type="term" value="F:DNA-binding transcription factor activity"/>
    <property type="evidence" value="ECO:0007669"/>
    <property type="project" value="InterPro"/>
</dbReference>
<dbReference type="SMART" id="SM00345">
    <property type="entry name" value="HTH_GNTR"/>
    <property type="match status" value="1"/>
</dbReference>
<keyword evidence="1" id="KW-0678">Repressor</keyword>
<dbReference type="PANTHER" id="PTHR30146">
    <property type="entry name" value="LACI-RELATED TRANSCRIPTIONAL REPRESSOR"/>
    <property type="match status" value="1"/>
</dbReference>
<comment type="caution">
    <text evidence="6">The sequence shown here is derived from an EMBL/GenBank/DDBJ whole genome shotgun (WGS) entry which is preliminary data.</text>
</comment>
<dbReference type="SUPFAM" id="SSF53822">
    <property type="entry name" value="Periplasmic binding protein-like I"/>
    <property type="match status" value="1"/>
</dbReference>
<sequence length="376" mass="40692">MSKPLLYQNIVDHLLDALRTGELGPGARVPSEAELAARFGVSRVTAQSALELLRRQGVVERLRGKGTFVAQQLPDLDSISLDKTEAGTRRDRVAAGRTFALLIPDVSESYGLELLLAVDAACAEHGDDLIVHRTAGDRAEEERAVDRLRERGVDGLVVFPVHGEYHNASLVRAVLDHFPLVMVDRPLEGLPADAVRTDNLAAARELTAALIRDGHRHLAFASPEPSHTTSIEQRLAGFRQAVAEAGPEVTGHAVTGFGATLPGALNAANVRRDAERIGRFLDDTPQVTAIVASEYNLARVVETGVRERPNPPRIACFDSPVDPFDPPRFLHVRQDEAEMGRRAVAALREQLAGRTRPALTTVAFRLVEAGTGPVES</sequence>
<dbReference type="GO" id="GO:0000976">
    <property type="term" value="F:transcription cis-regulatory region binding"/>
    <property type="evidence" value="ECO:0007669"/>
    <property type="project" value="TreeGrafter"/>
</dbReference>